<sequence>MSRNLDPQIMTDPWFIELDDRARLGWMMLILNGADDQGRFLLNGRLMKSLLFPADDLPAAEVLSMLEGFAHSGKVYAYERDGVRYGQIVHWWKYQIGSEWMAPSRHPAPEGWTDRWRIHAKGGKGIIDTSPHWGNKKFCGFAKPEETPAQPEAPRQLELAEGVPGSGLPDGSGQGLENGSEKGSGNDLGSDLGKTLPSSEVKVKDKVKDKDEGEVENEEDQSPAAVAVENPFTVYEQNIGPLTPAVAERMKLAEKDYSTAWVVEAIGLATRRNKRRWDYVEGILRNWHRDGKDDGEKPEKTYAEELAEAGYTLPQEVPAEWLA</sequence>
<accession>A0A7C4KJL9</accession>
<comment type="similarity">
    <text evidence="1">Belongs to the DnaB/DnaD family.</text>
</comment>
<dbReference type="InterPro" id="IPR006343">
    <property type="entry name" value="DnaB/C_C"/>
</dbReference>
<dbReference type="NCBIfam" id="TIGR01446">
    <property type="entry name" value="DnaD_dom"/>
    <property type="match status" value="1"/>
</dbReference>
<feature type="domain" description="DnaB/C C-terminal" evidence="3">
    <location>
        <begin position="232"/>
        <end position="291"/>
    </location>
</feature>
<evidence type="ECO:0000259" key="3">
    <source>
        <dbReference type="Pfam" id="PF07261"/>
    </source>
</evidence>
<dbReference type="Pfam" id="PF07261">
    <property type="entry name" value="DnaB_2"/>
    <property type="match status" value="1"/>
</dbReference>
<dbReference type="EMBL" id="DSYK01000346">
    <property type="protein sequence ID" value="HGS21591.1"/>
    <property type="molecule type" value="Genomic_DNA"/>
</dbReference>
<reference evidence="4" key="1">
    <citation type="journal article" date="2020" name="mSystems">
        <title>Genome- and Community-Level Interaction Insights into Carbon Utilization and Element Cycling Functions of Hydrothermarchaeota in Hydrothermal Sediment.</title>
        <authorList>
            <person name="Zhou Z."/>
            <person name="Liu Y."/>
            <person name="Xu W."/>
            <person name="Pan J."/>
            <person name="Luo Z.H."/>
            <person name="Li M."/>
        </authorList>
    </citation>
    <scope>NUCLEOTIDE SEQUENCE [LARGE SCALE GENOMIC DNA]</scope>
    <source>
        <strain evidence="4">SpSt-573</strain>
    </source>
</reference>
<feature type="compositionally biased region" description="Basic and acidic residues" evidence="2">
    <location>
        <begin position="201"/>
        <end position="211"/>
    </location>
</feature>
<proteinExistence type="inferred from homology"/>
<protein>
    <submittedName>
        <fullName evidence="4">DnaD domain protein</fullName>
    </submittedName>
</protein>
<organism evidence="4">
    <name type="scientific">Anaerolinea thermolimosa</name>
    <dbReference type="NCBI Taxonomy" id="229919"/>
    <lineage>
        <taxon>Bacteria</taxon>
        <taxon>Bacillati</taxon>
        <taxon>Chloroflexota</taxon>
        <taxon>Anaerolineae</taxon>
        <taxon>Anaerolineales</taxon>
        <taxon>Anaerolineaceae</taxon>
        <taxon>Anaerolinea</taxon>
    </lineage>
</organism>
<dbReference type="Gene3D" id="1.10.10.630">
    <property type="entry name" value="DnaD domain-like"/>
    <property type="match status" value="1"/>
</dbReference>
<name>A0A7C4KJL9_9CHLR</name>
<evidence type="ECO:0000313" key="4">
    <source>
        <dbReference type="EMBL" id="HGS21591.1"/>
    </source>
</evidence>
<comment type="caution">
    <text evidence="4">The sequence shown here is derived from an EMBL/GenBank/DDBJ whole genome shotgun (WGS) entry which is preliminary data.</text>
</comment>
<evidence type="ECO:0000256" key="1">
    <source>
        <dbReference type="ARBA" id="ARBA00093462"/>
    </source>
</evidence>
<dbReference type="AlphaFoldDB" id="A0A7C4KJL9"/>
<feature type="compositionally biased region" description="Acidic residues" evidence="2">
    <location>
        <begin position="212"/>
        <end position="221"/>
    </location>
</feature>
<dbReference type="SUPFAM" id="SSF158499">
    <property type="entry name" value="DnaD domain-like"/>
    <property type="match status" value="1"/>
</dbReference>
<feature type="region of interest" description="Disordered" evidence="2">
    <location>
        <begin position="160"/>
        <end position="223"/>
    </location>
</feature>
<evidence type="ECO:0000256" key="2">
    <source>
        <dbReference type="SAM" id="MobiDB-lite"/>
    </source>
</evidence>
<feature type="compositionally biased region" description="Gly residues" evidence="2">
    <location>
        <begin position="164"/>
        <end position="176"/>
    </location>
</feature>
<dbReference type="InterPro" id="IPR034829">
    <property type="entry name" value="DnaD-like_sf"/>
</dbReference>
<gene>
    <name evidence="4" type="ORF">ENT37_06960</name>
</gene>